<evidence type="ECO:0000259" key="7">
    <source>
        <dbReference type="Pfam" id="PF02687"/>
    </source>
</evidence>
<dbReference type="AlphaFoldDB" id="A0A221W6D9"/>
<feature type="domain" description="ABC3 transporter permease C-terminal" evidence="7">
    <location>
        <begin position="313"/>
        <end position="431"/>
    </location>
</feature>
<keyword evidence="8" id="KW-0547">Nucleotide-binding</keyword>
<dbReference type="InterPro" id="IPR003838">
    <property type="entry name" value="ABC3_permease_C"/>
</dbReference>
<comment type="subcellular location">
    <subcellularLocation>
        <location evidence="1">Cell membrane</location>
        <topology evidence="1">Multi-pass membrane protein</topology>
    </subcellularLocation>
</comment>
<keyword evidence="8" id="KW-0378">Hydrolase</keyword>
<gene>
    <name evidence="8" type="primary">macB3</name>
    <name evidence="8" type="ORF">AHOG_18480</name>
</gene>
<dbReference type="GO" id="GO:0016787">
    <property type="term" value="F:hydrolase activity"/>
    <property type="evidence" value="ECO:0007669"/>
    <property type="project" value="UniProtKB-KW"/>
</dbReference>
<dbReference type="GO" id="GO:0005524">
    <property type="term" value="F:ATP binding"/>
    <property type="evidence" value="ECO:0007669"/>
    <property type="project" value="UniProtKB-KW"/>
</dbReference>
<keyword evidence="3" id="KW-0812">Transmembrane</keyword>
<evidence type="ECO:0000256" key="1">
    <source>
        <dbReference type="ARBA" id="ARBA00004651"/>
    </source>
</evidence>
<evidence type="ECO:0000256" key="4">
    <source>
        <dbReference type="ARBA" id="ARBA00022989"/>
    </source>
</evidence>
<reference evidence="8 9" key="1">
    <citation type="submission" date="2017-07" db="EMBL/GenBank/DDBJ databases">
        <title>Complete genome sequence of Actinoalloteichus hoggarensis DSM 45943, type strain of Actinoalloteichus hoggarensis.</title>
        <authorList>
            <person name="Ruckert C."/>
            <person name="Nouioui I."/>
            <person name="Willmese J."/>
            <person name="van Wezel G."/>
            <person name="Klenk H.-P."/>
            <person name="Kalinowski J."/>
            <person name="Zotchev S.B."/>
        </authorList>
    </citation>
    <scope>NUCLEOTIDE SEQUENCE [LARGE SCALE GENOMIC DNA]</scope>
    <source>
        <strain evidence="8 9">DSM 45943</strain>
    </source>
</reference>
<dbReference type="GO" id="GO:0022857">
    <property type="term" value="F:transmembrane transporter activity"/>
    <property type="evidence" value="ECO:0007669"/>
    <property type="project" value="TreeGrafter"/>
</dbReference>
<dbReference type="GO" id="GO:0005886">
    <property type="term" value="C:plasma membrane"/>
    <property type="evidence" value="ECO:0007669"/>
    <property type="project" value="UniProtKB-SubCell"/>
</dbReference>
<sequence length="437" mass="45246">MIGMSGRLRSSLIIGGQGIRARKLRTFLSMVSLFLGVLAVVAVQAGAEIAQRAMLADIELTQGVDGTTRMYLPMHATSAGIAQDVLAGRNDAVAVSSESVILGEPGVAPINPQAAPFDMPGAYGGTTTYCDATGCYEEPDPNASLPAGQAIELILTSLSGDITEFRPFRPVSGEWLDFTDAPSLAPRIVLNEHAAEGLELYDIPGEMQVPSATVNLSPQIVGVVDDGGWGPAAYVRADEMRNWQPTGDDASSSADSYGAEVYLSPTAVDVEQLLRSRLSAAGVNTDDMGSWVITSRADAEDQLAMMRMVFLGLAALVLLIGIAGILNVGLATVGERIEEFALRRAVGTSRMLLAGIVLAETLLTGLITAAAAIGAGALGIQMISMVMGGSNPELADLAFPWQAGVSGVVAGLVAGILGGLIPAIRAARIPIATVMRA</sequence>
<protein>
    <submittedName>
        <fullName evidence="8">Macrolide export ATP-binding/permease protein MacB</fullName>
        <ecNumber evidence="8">3.6.3.-</ecNumber>
    </submittedName>
</protein>
<proteinExistence type="inferred from homology"/>
<dbReference type="KEGG" id="ahg:AHOG_18480"/>
<dbReference type="Proteomes" id="UP000204221">
    <property type="component" value="Chromosome"/>
</dbReference>
<dbReference type="Pfam" id="PF02687">
    <property type="entry name" value="FtsX"/>
    <property type="match status" value="1"/>
</dbReference>
<evidence type="ECO:0000313" key="9">
    <source>
        <dbReference type="Proteomes" id="UP000204221"/>
    </source>
</evidence>
<dbReference type="EMBL" id="CP022521">
    <property type="protein sequence ID" value="ASO21321.1"/>
    <property type="molecule type" value="Genomic_DNA"/>
</dbReference>
<name>A0A221W6D9_9PSEU</name>
<keyword evidence="4" id="KW-1133">Transmembrane helix</keyword>
<keyword evidence="8" id="KW-0067">ATP-binding</keyword>
<evidence type="ECO:0000256" key="5">
    <source>
        <dbReference type="ARBA" id="ARBA00023136"/>
    </source>
</evidence>
<dbReference type="PANTHER" id="PTHR30572">
    <property type="entry name" value="MEMBRANE COMPONENT OF TRANSPORTER-RELATED"/>
    <property type="match status" value="1"/>
</dbReference>
<comment type="similarity">
    <text evidence="6">Belongs to the ABC-4 integral membrane protein family.</text>
</comment>
<evidence type="ECO:0000313" key="8">
    <source>
        <dbReference type="EMBL" id="ASO21321.1"/>
    </source>
</evidence>
<dbReference type="InterPro" id="IPR050250">
    <property type="entry name" value="Macrolide_Exporter_MacB"/>
</dbReference>
<keyword evidence="9" id="KW-1185">Reference proteome</keyword>
<accession>A0A221W6D9</accession>
<evidence type="ECO:0000256" key="3">
    <source>
        <dbReference type="ARBA" id="ARBA00022692"/>
    </source>
</evidence>
<evidence type="ECO:0000256" key="2">
    <source>
        <dbReference type="ARBA" id="ARBA00022475"/>
    </source>
</evidence>
<dbReference type="EC" id="3.6.3.-" evidence="8"/>
<dbReference type="PANTHER" id="PTHR30572:SF4">
    <property type="entry name" value="ABC TRANSPORTER PERMEASE YTRF"/>
    <property type="match status" value="1"/>
</dbReference>
<organism evidence="8 9">
    <name type="scientific">Actinoalloteichus hoggarensis</name>
    <dbReference type="NCBI Taxonomy" id="1470176"/>
    <lineage>
        <taxon>Bacteria</taxon>
        <taxon>Bacillati</taxon>
        <taxon>Actinomycetota</taxon>
        <taxon>Actinomycetes</taxon>
        <taxon>Pseudonocardiales</taxon>
        <taxon>Pseudonocardiaceae</taxon>
        <taxon>Actinoalloteichus</taxon>
    </lineage>
</organism>
<evidence type="ECO:0000256" key="6">
    <source>
        <dbReference type="ARBA" id="ARBA00038076"/>
    </source>
</evidence>
<keyword evidence="5" id="KW-0472">Membrane</keyword>
<keyword evidence="2" id="KW-1003">Cell membrane</keyword>